<evidence type="ECO:0000313" key="2">
    <source>
        <dbReference type="Proteomes" id="UP000786989"/>
    </source>
</evidence>
<protein>
    <submittedName>
        <fullName evidence="1">YkgJ family cysteine cluster protein</fullName>
    </submittedName>
</protein>
<reference evidence="1" key="1">
    <citation type="journal article" date="2021" name="PeerJ">
        <title>Extensive microbial diversity within the chicken gut microbiome revealed by metagenomics and culture.</title>
        <authorList>
            <person name="Gilroy R."/>
            <person name="Ravi A."/>
            <person name="Getino M."/>
            <person name="Pursley I."/>
            <person name="Horton D.L."/>
            <person name="Alikhan N.F."/>
            <person name="Baker D."/>
            <person name="Gharbi K."/>
            <person name="Hall N."/>
            <person name="Watson M."/>
            <person name="Adriaenssens E.M."/>
            <person name="Foster-Nyarko E."/>
            <person name="Jarju S."/>
            <person name="Secka A."/>
            <person name="Antonio M."/>
            <person name="Oren A."/>
            <person name="Chaudhuri R.R."/>
            <person name="La Ragione R."/>
            <person name="Hildebrand F."/>
            <person name="Pallen M.J."/>
        </authorList>
    </citation>
    <scope>NUCLEOTIDE SEQUENCE</scope>
    <source>
        <strain evidence="1">ChiGjej6B6-11269</strain>
    </source>
</reference>
<sequence length="123" mass="13800">MSAPAACPRSNEVIDIRTWRGSCDGCGECCGRMLPITVEDVARLKAYVRRMGIDPAPESWTEGGELFVNLNCPFLGADRRCMVYDARPAICRAYRCDLHRAGTMTPPEWNETPRIVDMREVFG</sequence>
<reference evidence="1" key="2">
    <citation type="submission" date="2021-09" db="EMBL/GenBank/DDBJ databases">
        <authorList>
            <person name="Gilroy R."/>
        </authorList>
    </citation>
    <scope>NUCLEOTIDE SEQUENCE</scope>
    <source>
        <strain evidence="1">ChiGjej6B6-11269</strain>
    </source>
</reference>
<dbReference type="Pfam" id="PF03692">
    <property type="entry name" value="CxxCxxCC"/>
    <property type="match status" value="1"/>
</dbReference>
<dbReference type="InterPro" id="IPR005358">
    <property type="entry name" value="Puta_zinc/iron-chelating_dom"/>
</dbReference>
<proteinExistence type="predicted"/>
<comment type="caution">
    <text evidence="1">The sequence shown here is derived from an EMBL/GenBank/DDBJ whole genome shotgun (WGS) entry which is preliminary data.</text>
</comment>
<dbReference type="EMBL" id="DYWI01000116">
    <property type="protein sequence ID" value="HJF65683.1"/>
    <property type="molecule type" value="Genomic_DNA"/>
</dbReference>
<evidence type="ECO:0000313" key="1">
    <source>
        <dbReference type="EMBL" id="HJF65683.1"/>
    </source>
</evidence>
<dbReference type="AlphaFoldDB" id="A0A9D2UX57"/>
<gene>
    <name evidence="1" type="ORF">K8U77_06170</name>
</gene>
<name>A0A9D2UX57_9ACTN</name>
<accession>A0A9D2UX57</accession>
<dbReference type="Proteomes" id="UP000786989">
    <property type="component" value="Unassembled WGS sequence"/>
</dbReference>
<organism evidence="1 2">
    <name type="scientific">Slackia equolifaciens</name>
    <dbReference type="NCBI Taxonomy" id="498718"/>
    <lineage>
        <taxon>Bacteria</taxon>
        <taxon>Bacillati</taxon>
        <taxon>Actinomycetota</taxon>
        <taxon>Coriobacteriia</taxon>
        <taxon>Eggerthellales</taxon>
        <taxon>Eggerthellaceae</taxon>
        <taxon>Slackia</taxon>
    </lineage>
</organism>